<accession>A0A0G4GGH5</accession>
<dbReference type="EMBL" id="CDMZ01001190">
    <property type="protein sequence ID" value="CEM28735.1"/>
    <property type="molecule type" value="Genomic_DNA"/>
</dbReference>
<feature type="region of interest" description="Disordered" evidence="1">
    <location>
        <begin position="1308"/>
        <end position="1394"/>
    </location>
</feature>
<evidence type="ECO:0000313" key="2">
    <source>
        <dbReference type="EMBL" id="CEM28735.1"/>
    </source>
</evidence>
<evidence type="ECO:0000256" key="1">
    <source>
        <dbReference type="SAM" id="MobiDB-lite"/>
    </source>
</evidence>
<name>A0A0G4GGH5_9ALVE</name>
<sequence>MNLNRLTPPPVLVLPHDLFQRMNLQAEFTGTPRPLALTTISSTDGSVGEQVQINSTGNNPTDITTARPYYGWFEGPWWQLMRKGLGGAPDFNLIYEQFVFCDSRPTACHGLDCGINGTCVLGADPYDDSQVDCDCRTHHEFNGTTCTATQHLEEALTFGIVTYTISSTITYTAWTRIHTHSLTNDDLAGSRVVLVDGEKFSDCSNLDGTVNVAEGAAGTAKFLTGQWVHDLTENEKQFDTPKGVWRICMCYSKQILAVRAIRGEAATSCTNPAEFSEQIRVIESQGDEGPFPPRYRTDGEPTNYVQFAAEWRYDNHYYNALVHQPFDFCFWGKALTLTGPLRVTPVPWRKADTRDFNWMKFGRGVNEPIPPAIEIPPELLNWNMTTELFQDKLCGTATVEGRGAYVLEWKATVDENVWLAAQMVQAAGPYSGTANGGQLSFVSHAESTIEIGFDQEYFGTGSIYTNPAPFTGALALARGDCGNTTDDAMVRVQLSDDPVYVSNFHSAEEVAGLRYCPRNQAPGNDTISAKINDWAILGNVSASEVATECSRMIYKGFFQGSGEANICWCGAAACADPDADLSLFTVLIQSVYLKGPQVNQQAHMIAGDKFDLSLRWDALDPLGAFPAEVSKNRIRIIPGFADCASSQEVTAELTYSNASDPEVKVMPPTKTDRGVWAFCNATSSQIATLRGAYAQDNHADGVYAISSESCMMISGKERAANDISTQVLCEGLGLCHDSGHEGCNSWQPEVACPQRISKRTKQAPMFYFDGYPCVTWPCLSVRDLIYTHQTFCTQTLKGTVDLSSCQVPWQNHKGYYRNNGGDLHWHTNTWQVFCCADAANLQLEFDNTIHFFSWPSGLPEINKTSAAAGEKCAEKGLSHCTMDELGAAHVGHGPFGFLASIQMQNDPSCASSTCQVPRAGGWMRVVPGDPAYSDFIGEPSSGKSGMYSCCEKNAGIYHWQNKGSSQTSWYTHRNYCEAFGLRLCNVEEVCGEEDHKLWWGGTLAHRRAGTIFRAHSSTIPVNIENKWMELKWDWDDGSQKDCHFGTGVQSIGYFSDYSRIRYTCCPHSVAALPSSTVQKNGDALEIKNLKIHAAGHYKVCWCADTVSGYQRCSPGPDGTYARGYGSLTGGTGADHYMDLHVAGPVVKETPTLETQTVSAPFTVEMTSTKTVTDVLGTGPLTNYSNVQIYALTEADCYNISHGLYTTLYTSDSQSTPWLQTTGMTTENVPLEVRDIPDSRGVDGVMTFAQSAYYPMPKQVQMCWCRDNTLQSCTIALGDTIVRGLPRASIFRESVDASWTTPTLEGGFGIHPAHNPTPPRFWSLLEDPGSSSRRRLSAEGPASANITKEENAARKAPTAEIEAVSPSPFPPEEKPEKNTENDVQQDASRRRLTTSYVPETPEQFFVRDDPSLGKLWRNQMWRLFLHLDEWFNGFDFDTPDRNPHPHTAPFLPSDKVGVFAEPHTCGQAENAFPYLVPYLKNYANTSFAAVHGLGGPEQEGGAWSESRNLVLCFCPGTSGDGCDVPEKFPFYLGTFAFLGPQYRIIFHRPNQPLAVETNFRALKEDFTPTIAWRAEVMYKLVDIHEDCKDPAMAWTGPDDTIDPLLYCDPQRCSGGSCVDPRIETCTAPPDSEFTDKYTYGETDEWTQKLSDVPFATWGRIYSSIRVTSPKAICLYDELNLARSDKNRIADIILRGPVWEDGSGFSTPRGLVFPDGEPSTFQSFRVRVYGEGLFSTAHILFLPATEFCGQQSTKIQEERAAVSVLKKGHDAARFEELRDTTEDEKSQVEALSGYRPSQVITFGPMFLREAGAYKICYWDGDLEGLSYKAAHKVTNAWEIEPISPTSLQYCPPESINVPETAVENPESVDKHTEGP</sequence>
<proteinExistence type="predicted"/>
<dbReference type="VEuPathDB" id="CryptoDB:Cvel_21806"/>
<organism evidence="2">
    <name type="scientific">Chromera velia CCMP2878</name>
    <dbReference type="NCBI Taxonomy" id="1169474"/>
    <lineage>
        <taxon>Eukaryota</taxon>
        <taxon>Sar</taxon>
        <taxon>Alveolata</taxon>
        <taxon>Colpodellida</taxon>
        <taxon>Chromeraceae</taxon>
        <taxon>Chromera</taxon>
    </lineage>
</organism>
<protein>
    <submittedName>
        <fullName evidence="2">Uncharacterized protein</fullName>
    </submittedName>
</protein>
<reference evidence="2" key="1">
    <citation type="submission" date="2014-11" db="EMBL/GenBank/DDBJ databases">
        <authorList>
            <person name="Otto D Thomas"/>
            <person name="Naeem Raeece"/>
        </authorList>
    </citation>
    <scope>NUCLEOTIDE SEQUENCE</scope>
</reference>
<dbReference type="PhylomeDB" id="A0A0G4GGH5"/>
<feature type="compositionally biased region" description="Basic and acidic residues" evidence="1">
    <location>
        <begin position="1370"/>
        <end position="1379"/>
    </location>
</feature>
<gene>
    <name evidence="2" type="ORF">Cvel_21806</name>
</gene>